<dbReference type="NCBIfam" id="TIGR04170">
    <property type="entry name" value="RNR_1b_NrdE"/>
    <property type="match status" value="1"/>
</dbReference>
<feature type="domain" description="Ribonucleotide reductase large subunit N-terminal" evidence="11">
    <location>
        <begin position="90"/>
        <end position="162"/>
    </location>
</feature>
<evidence type="ECO:0000256" key="3">
    <source>
        <dbReference type="ARBA" id="ARBA00022533"/>
    </source>
</evidence>
<evidence type="ECO:0000313" key="15">
    <source>
        <dbReference type="Proteomes" id="UP000503405"/>
    </source>
</evidence>
<gene>
    <name evidence="14" type="ORF">Izhevsk_130</name>
</gene>
<dbReference type="InterPro" id="IPR013346">
    <property type="entry name" value="NrdE_NrdA_C"/>
</dbReference>
<dbReference type="Pfam" id="PF02867">
    <property type="entry name" value="Ribonuc_red_lgC"/>
    <property type="match status" value="1"/>
</dbReference>
<feature type="domain" description="Ribonucleotide reductase N-terminal" evidence="13">
    <location>
        <begin position="7"/>
        <end position="88"/>
    </location>
</feature>
<dbReference type="InterPro" id="IPR013554">
    <property type="entry name" value="RNR_N"/>
</dbReference>
<dbReference type="InterPro" id="IPR008926">
    <property type="entry name" value="RNR_R1-su_N"/>
</dbReference>
<dbReference type="UniPathway" id="UPA00326"/>
<evidence type="ECO:0000256" key="10">
    <source>
        <dbReference type="RuleBase" id="RU003410"/>
    </source>
</evidence>
<dbReference type="Gene3D" id="3.20.70.20">
    <property type="match status" value="1"/>
</dbReference>
<dbReference type="GO" id="GO:0009263">
    <property type="term" value="P:deoxyribonucleotide biosynthetic process"/>
    <property type="evidence" value="ECO:0007669"/>
    <property type="project" value="UniProtKB-KW"/>
</dbReference>
<dbReference type="InterPro" id="IPR013509">
    <property type="entry name" value="RNR_lsu_N"/>
</dbReference>
<dbReference type="InterPro" id="IPR026459">
    <property type="entry name" value="RNR_1b_NrdE"/>
</dbReference>
<reference evidence="14 15" key="1">
    <citation type="submission" date="2020-03" db="EMBL/GenBank/DDBJ databases">
        <authorList>
            <person name="Skorynina A."/>
            <person name="Kazantseva O."/>
            <person name="Baycher S."/>
            <person name="Piligrimova E."/>
            <person name="Kuliabin V."/>
            <person name="Shadrin A."/>
        </authorList>
    </citation>
    <scope>NUCLEOTIDE SEQUENCE [LARGE SCALE GENOMIC DNA]</scope>
</reference>
<proteinExistence type="inferred from homology"/>
<evidence type="ECO:0000256" key="1">
    <source>
        <dbReference type="ARBA" id="ARBA00010406"/>
    </source>
</evidence>
<keyword evidence="6 10" id="KW-0560">Oxidoreductase</keyword>
<evidence type="ECO:0000256" key="2">
    <source>
        <dbReference type="ARBA" id="ARBA00012274"/>
    </source>
</evidence>
<dbReference type="InterPro" id="IPR039718">
    <property type="entry name" value="Rrm1"/>
</dbReference>
<dbReference type="SUPFAM" id="SSF48168">
    <property type="entry name" value="R1 subunit of ribonucleotide reductase, N-terminal domain"/>
    <property type="match status" value="1"/>
</dbReference>
<comment type="function">
    <text evidence="10">Provides the precursors necessary for DNA synthesis. Catalyzes the biosynthesis of deoxyribonucleotides from the corresponding ribonucleotides.</text>
</comment>
<feature type="domain" description="Ribonucleotide reductase large subunit C-terminal" evidence="12">
    <location>
        <begin position="167"/>
        <end position="688"/>
    </location>
</feature>
<dbReference type="PANTHER" id="PTHR11573:SF30">
    <property type="entry name" value="RIBONUCLEOSIDE-DIPHOSPHATE REDUCTASE 2 SUBUNIT ALPHA"/>
    <property type="match status" value="1"/>
</dbReference>
<dbReference type="SUPFAM" id="SSF51998">
    <property type="entry name" value="PFL-like glycyl radical enzymes"/>
    <property type="match status" value="1"/>
</dbReference>
<comment type="catalytic activity">
    <reaction evidence="9 10">
        <text>a 2'-deoxyribonucleoside 5'-diphosphate + [thioredoxin]-disulfide + H2O = a ribonucleoside 5'-diphosphate + [thioredoxin]-dithiol</text>
        <dbReference type="Rhea" id="RHEA:23252"/>
        <dbReference type="Rhea" id="RHEA-COMP:10698"/>
        <dbReference type="Rhea" id="RHEA-COMP:10700"/>
        <dbReference type="ChEBI" id="CHEBI:15377"/>
        <dbReference type="ChEBI" id="CHEBI:29950"/>
        <dbReference type="ChEBI" id="CHEBI:50058"/>
        <dbReference type="ChEBI" id="CHEBI:57930"/>
        <dbReference type="ChEBI" id="CHEBI:73316"/>
        <dbReference type="EC" id="1.17.4.1"/>
    </reaction>
</comment>
<evidence type="ECO:0000256" key="4">
    <source>
        <dbReference type="ARBA" id="ARBA00022741"/>
    </source>
</evidence>
<keyword evidence="8" id="KW-1015">Disulfide bond</keyword>
<dbReference type="PANTHER" id="PTHR11573">
    <property type="entry name" value="RIBONUCLEOSIDE-DIPHOSPHATE REDUCTASE LARGE CHAIN"/>
    <property type="match status" value="1"/>
</dbReference>
<evidence type="ECO:0000256" key="8">
    <source>
        <dbReference type="ARBA" id="ARBA00023157"/>
    </source>
</evidence>
<dbReference type="Pfam" id="PF08343">
    <property type="entry name" value="RNR_N"/>
    <property type="match status" value="1"/>
</dbReference>
<keyword evidence="5" id="KW-0067">ATP-binding</keyword>
<keyword evidence="7 10" id="KW-0215">Deoxyribonucleotide synthesis</keyword>
<name>A0A6H0X666_9CAUD</name>
<keyword evidence="15" id="KW-1185">Reference proteome</keyword>
<comment type="similarity">
    <text evidence="1 10">Belongs to the ribonucleoside diphosphate reductase large chain family.</text>
</comment>
<organism evidence="14 15">
    <name type="scientific">Bacillus phage Izhevsk</name>
    <dbReference type="NCBI Taxonomy" id="2724322"/>
    <lineage>
        <taxon>Viruses</taxon>
        <taxon>Duplodnaviria</taxon>
        <taxon>Heunggongvirae</taxon>
        <taxon>Uroviricota</taxon>
        <taxon>Caudoviricetes</taxon>
        <taxon>Joanripponvirinae</taxon>
        <taxon>Tsamsavirus</taxon>
        <taxon>Tsamsavirus izhevsk</taxon>
    </lineage>
</organism>
<dbReference type="EC" id="1.17.4.1" evidence="2 10"/>
<evidence type="ECO:0000256" key="7">
    <source>
        <dbReference type="ARBA" id="ARBA00023116"/>
    </source>
</evidence>
<dbReference type="Proteomes" id="UP000503405">
    <property type="component" value="Segment"/>
</dbReference>
<evidence type="ECO:0000259" key="11">
    <source>
        <dbReference type="Pfam" id="PF00317"/>
    </source>
</evidence>
<evidence type="ECO:0000259" key="13">
    <source>
        <dbReference type="Pfam" id="PF08343"/>
    </source>
</evidence>
<evidence type="ECO:0000256" key="5">
    <source>
        <dbReference type="ARBA" id="ARBA00022840"/>
    </source>
</evidence>
<keyword evidence="3" id="KW-0021">Allosteric enzyme</keyword>
<dbReference type="GO" id="GO:0005524">
    <property type="term" value="F:ATP binding"/>
    <property type="evidence" value="ECO:0007669"/>
    <property type="project" value="UniProtKB-KW"/>
</dbReference>
<dbReference type="CDD" id="cd01679">
    <property type="entry name" value="RNR_I"/>
    <property type="match status" value="1"/>
</dbReference>
<protein>
    <recommendedName>
        <fullName evidence="2 10">Ribonucleoside-diphosphate reductase</fullName>
        <ecNumber evidence="2 10">1.17.4.1</ecNumber>
    </recommendedName>
</protein>
<accession>A0A6H0X666</accession>
<evidence type="ECO:0000313" key="14">
    <source>
        <dbReference type="EMBL" id="QIW89811.1"/>
    </source>
</evidence>
<dbReference type="GO" id="GO:0004748">
    <property type="term" value="F:ribonucleoside-diphosphate reductase activity, thioredoxin disulfide as acceptor"/>
    <property type="evidence" value="ECO:0007669"/>
    <property type="project" value="UniProtKB-EC"/>
</dbReference>
<dbReference type="PRINTS" id="PR01183">
    <property type="entry name" value="RIBORDTASEM1"/>
</dbReference>
<dbReference type="Pfam" id="PF00317">
    <property type="entry name" value="Ribonuc_red_lgN"/>
    <property type="match status" value="1"/>
</dbReference>
<sequence>MIVLAKYIELNNEVKNLKDGFYQIEKDIEAVRDYFISHINDGNTVYFHDLKEKLDFLVENEYYDENILKLYTYEQIKKVYKIAYSKKFRFPSFMSAFKFYTTYALRTDDGGSILERYEDRVSINALYLAKGDFEKAKQYVRVLINQEYQPATPTFLNAGRKRSGRMVSCFLLDCPDTTEGIMYIIQACAQLSRFGGGVGVNLSKIRASGEPIKGVEGASSGVIGVAKLLEDTFSHFNQLGQRSGSGVAYLNIFHDDILEFLDTKQINVDEKKRLKTLSIGVIAPDKFFELAEKNEPYFVFKPYSVFKKYGIHLDEMDMNEWYDKLVNDRDIKKRKLDARDMLTTIAKTQLASGYPYFMYRDNANKLHHLGDLAPVRMSNLCTEIFQAQTESDIQGYNGVDTFGYDISCNLGSLNLVRMIEEAFKRGSIEESVSTGIWALTTVADDTSIDEVPSVKKANDDMHSVGLGVMNWHGLLAKNFMVYGSEESIDLANVLGAMIRYYSLKTSMEIAKERKQTFKHFDKSQYSKGKGLEMYIEESHAPSTDQVAEMLNGIYIPTQDDWAKLVADIQEHGLYHAYLNAIAPTGSISYVHSATSGVMPITEHVETRVYGDSTTHYPMPYLNKDTYWYYTTAYDMDMYDMIDVVATWQKHIDQGISCTLFVNSDIATNELARYYIYGHKKGLKSLYYTRTRNTNADDCISCTI</sequence>
<evidence type="ECO:0000256" key="9">
    <source>
        <dbReference type="ARBA" id="ARBA00047754"/>
    </source>
</evidence>
<dbReference type="InterPro" id="IPR000788">
    <property type="entry name" value="RNR_lg_C"/>
</dbReference>
<dbReference type="EMBL" id="MT254578">
    <property type="protein sequence ID" value="QIW89811.1"/>
    <property type="molecule type" value="Genomic_DNA"/>
</dbReference>
<dbReference type="NCBIfam" id="TIGR02506">
    <property type="entry name" value="NrdE_NrdA"/>
    <property type="match status" value="1"/>
</dbReference>
<keyword evidence="4" id="KW-0547">Nucleotide-binding</keyword>
<evidence type="ECO:0000259" key="12">
    <source>
        <dbReference type="Pfam" id="PF02867"/>
    </source>
</evidence>
<dbReference type="Gene3D" id="1.10.1650.20">
    <property type="match status" value="1"/>
</dbReference>
<evidence type="ECO:0000256" key="6">
    <source>
        <dbReference type="ARBA" id="ARBA00023002"/>
    </source>
</evidence>